<feature type="transmembrane region" description="Helical" evidence="11">
    <location>
        <begin position="128"/>
        <end position="149"/>
    </location>
</feature>
<dbReference type="InterPro" id="IPR018229">
    <property type="entry name" value="Rhodopsin_retinal_BS"/>
</dbReference>
<dbReference type="PROSITE" id="PS00950">
    <property type="entry name" value="BACTERIAL_OPSIN_1"/>
    <property type="match status" value="1"/>
</dbReference>
<evidence type="ECO:0000313" key="12">
    <source>
        <dbReference type="EMBL" id="GAO47737.1"/>
    </source>
</evidence>
<feature type="transmembrane region" description="Helical" evidence="11">
    <location>
        <begin position="223"/>
        <end position="244"/>
    </location>
</feature>
<dbReference type="Pfam" id="PF01036">
    <property type="entry name" value="Bac_rhodopsin"/>
    <property type="match status" value="1"/>
</dbReference>
<gene>
    <name evidence="12" type="ORF">G7K_1936-t1</name>
</gene>
<dbReference type="Proteomes" id="UP000033140">
    <property type="component" value="Unassembled WGS sequence"/>
</dbReference>
<keyword evidence="13" id="KW-1185">Reference proteome</keyword>
<keyword evidence="10" id="KW-0675">Receptor</keyword>
<dbReference type="Gene3D" id="1.20.1070.10">
    <property type="entry name" value="Rhodopsin 7-helix transmembrane proteins"/>
    <property type="match status" value="1"/>
</dbReference>
<protein>
    <submittedName>
        <fullName evidence="12">Uncharacterized protein</fullName>
    </submittedName>
</protein>
<evidence type="ECO:0000256" key="7">
    <source>
        <dbReference type="ARBA" id="ARBA00022989"/>
    </source>
</evidence>
<evidence type="ECO:0000256" key="11">
    <source>
        <dbReference type="SAM" id="Phobius"/>
    </source>
</evidence>
<proteinExistence type="inferred from homology"/>
<feature type="transmembrane region" description="Helical" evidence="11">
    <location>
        <begin position="155"/>
        <end position="178"/>
    </location>
</feature>
<dbReference type="GO" id="GO:0005886">
    <property type="term" value="C:plasma membrane"/>
    <property type="evidence" value="ECO:0007669"/>
    <property type="project" value="TreeGrafter"/>
</dbReference>
<keyword evidence="5 11" id="KW-0812">Transmembrane</keyword>
<dbReference type="EMBL" id="BACD03000010">
    <property type="protein sequence ID" value="GAO47737.1"/>
    <property type="molecule type" value="Genomic_DNA"/>
</dbReference>
<evidence type="ECO:0000256" key="4">
    <source>
        <dbReference type="ARBA" id="ARBA00022606"/>
    </source>
</evidence>
<reference evidence="12 13" key="3">
    <citation type="journal article" date="2015" name="Genome Announc.">
        <title>Draft Genome Sequence of the Archiascomycetous Yeast Saitoella complicata.</title>
        <authorList>
            <person name="Yamauchi K."/>
            <person name="Kondo S."/>
            <person name="Hamamoto M."/>
            <person name="Takahashi Y."/>
            <person name="Ogura Y."/>
            <person name="Hayashi T."/>
            <person name="Nishida H."/>
        </authorList>
    </citation>
    <scope>NUCLEOTIDE SEQUENCE [LARGE SCALE GENOMIC DNA]</scope>
    <source>
        <strain evidence="12 13">NRRL Y-17804</strain>
    </source>
</reference>
<comment type="subcellular location">
    <subcellularLocation>
        <location evidence="1">Membrane</location>
        <topology evidence="1">Multi-pass membrane protein</topology>
    </subcellularLocation>
</comment>
<dbReference type="SMART" id="SM01021">
    <property type="entry name" value="Bac_rhodopsin"/>
    <property type="match status" value="1"/>
</dbReference>
<dbReference type="FunFam" id="1.20.1070.10:FF:000160">
    <property type="entry name" value="Related to Opsin-1"/>
    <property type="match status" value="1"/>
</dbReference>
<evidence type="ECO:0000256" key="5">
    <source>
        <dbReference type="ARBA" id="ARBA00022692"/>
    </source>
</evidence>
<comment type="caution">
    <text evidence="12">The sequence shown here is derived from an EMBL/GenBank/DDBJ whole genome shotgun (WGS) entry which is preliminary data.</text>
</comment>
<name>A0A0E9ND03_SAICN</name>
<evidence type="ECO:0000256" key="8">
    <source>
        <dbReference type="ARBA" id="ARBA00022991"/>
    </source>
</evidence>
<organism evidence="12 13">
    <name type="scientific">Saitoella complicata (strain BCRC 22490 / CBS 7301 / JCM 7358 / NBRC 10748 / NRRL Y-17804)</name>
    <dbReference type="NCBI Taxonomy" id="698492"/>
    <lineage>
        <taxon>Eukaryota</taxon>
        <taxon>Fungi</taxon>
        <taxon>Dikarya</taxon>
        <taxon>Ascomycota</taxon>
        <taxon>Taphrinomycotina</taxon>
        <taxon>Taphrinomycotina incertae sedis</taxon>
        <taxon>Saitoella</taxon>
    </lineage>
</organism>
<reference evidence="12 13" key="1">
    <citation type="journal article" date="2011" name="J. Gen. Appl. Microbiol.">
        <title>Draft genome sequencing of the enigmatic yeast Saitoella complicata.</title>
        <authorList>
            <person name="Nishida H."/>
            <person name="Hamamoto M."/>
            <person name="Sugiyama J."/>
        </authorList>
    </citation>
    <scope>NUCLEOTIDE SEQUENCE [LARGE SCALE GENOMIC DNA]</scope>
    <source>
        <strain evidence="12 13">NRRL Y-17804</strain>
    </source>
</reference>
<evidence type="ECO:0000256" key="10">
    <source>
        <dbReference type="ARBA" id="ARBA00023170"/>
    </source>
</evidence>
<dbReference type="PANTHER" id="PTHR28286">
    <property type="match status" value="1"/>
</dbReference>
<evidence type="ECO:0000256" key="6">
    <source>
        <dbReference type="ARBA" id="ARBA00022925"/>
    </source>
</evidence>
<evidence type="ECO:0000256" key="3">
    <source>
        <dbReference type="ARBA" id="ARBA00022543"/>
    </source>
</evidence>
<evidence type="ECO:0000256" key="2">
    <source>
        <dbReference type="ARBA" id="ARBA00008130"/>
    </source>
</evidence>
<comment type="similarity">
    <text evidence="2">Belongs to the archaeal/bacterial/fungal opsin family.</text>
</comment>
<dbReference type="GO" id="GO:0005216">
    <property type="term" value="F:monoatomic ion channel activity"/>
    <property type="evidence" value="ECO:0007669"/>
    <property type="project" value="InterPro"/>
</dbReference>
<dbReference type="GO" id="GO:0007602">
    <property type="term" value="P:phototransduction"/>
    <property type="evidence" value="ECO:0007669"/>
    <property type="project" value="UniProtKB-KW"/>
</dbReference>
<keyword evidence="7 11" id="KW-1133">Transmembrane helix</keyword>
<dbReference type="InterPro" id="IPR043476">
    <property type="entry name" value="Yro2-like_7TM"/>
</dbReference>
<keyword evidence="6" id="KW-0681">Retinal protein</keyword>
<evidence type="ECO:0000256" key="9">
    <source>
        <dbReference type="ARBA" id="ARBA00023136"/>
    </source>
</evidence>
<feature type="transmembrane region" description="Helical" evidence="11">
    <location>
        <begin position="31"/>
        <end position="52"/>
    </location>
</feature>
<evidence type="ECO:0000256" key="1">
    <source>
        <dbReference type="ARBA" id="ARBA00004141"/>
    </source>
</evidence>
<dbReference type="PANTHER" id="PTHR28286:SF1">
    <property type="entry name" value="30 KDA HEAT SHOCK PROTEIN-RELATED"/>
    <property type="match status" value="1"/>
</dbReference>
<dbReference type="InterPro" id="IPR001425">
    <property type="entry name" value="Arc/bac/fun_rhodopsins"/>
</dbReference>
<feature type="transmembrane region" description="Helical" evidence="11">
    <location>
        <begin position="190"/>
        <end position="211"/>
    </location>
</feature>
<keyword evidence="9 11" id="KW-0472">Membrane</keyword>
<keyword evidence="4" id="KW-0716">Sensory transduction</keyword>
<dbReference type="PRINTS" id="PR00251">
    <property type="entry name" value="BACTRLOPSIN"/>
</dbReference>
<dbReference type="GO" id="GO:0005783">
    <property type="term" value="C:endoplasmic reticulum"/>
    <property type="evidence" value="ECO:0007669"/>
    <property type="project" value="TreeGrafter"/>
</dbReference>
<dbReference type="GO" id="GO:0009881">
    <property type="term" value="F:photoreceptor activity"/>
    <property type="evidence" value="ECO:0007669"/>
    <property type="project" value="UniProtKB-KW"/>
</dbReference>
<keyword evidence="8" id="KW-0157">Chromophore</keyword>
<dbReference type="CDD" id="cd15239">
    <property type="entry name" value="7tm_YRO2_fungal-like"/>
    <property type="match status" value="1"/>
</dbReference>
<feature type="transmembrane region" description="Helical" evidence="11">
    <location>
        <begin position="59"/>
        <end position="78"/>
    </location>
</feature>
<reference evidence="12 13" key="2">
    <citation type="journal article" date="2014" name="J. Gen. Appl. Microbiol.">
        <title>The early diverging ascomycetous budding yeast Saitoella complicata has three histone deacetylases belonging to the Clr6, Hos2, and Rpd3 lineages.</title>
        <authorList>
            <person name="Nishida H."/>
            <person name="Matsumoto T."/>
            <person name="Kondo S."/>
            <person name="Hamamoto M."/>
            <person name="Yoshikawa H."/>
        </authorList>
    </citation>
    <scope>NUCLEOTIDE SEQUENCE [LARGE SCALE GENOMIC DNA]</scope>
    <source>
        <strain evidence="12 13">NRRL Y-17804</strain>
    </source>
</reference>
<keyword evidence="3" id="KW-0600">Photoreceptor protein</keyword>
<evidence type="ECO:0000313" key="13">
    <source>
        <dbReference type="Proteomes" id="UP000033140"/>
    </source>
</evidence>
<dbReference type="OMA" id="GHWNIDP"/>
<dbReference type="AlphaFoldDB" id="A0A0E9ND03"/>
<sequence length="309" mass="33476">MDSLLLQRRNDAVATNPPNATFALTENGSSWLWAVFCVMALSCIIIAALSLFKPMGYRIFYLLNVAILATASVSYFSLASDLGLTPVTVEFRGPGTRQIAYVRYIDWFVTTPLLLTELLLTAGLPTNIIISTIFADLVMIITGLAGALVVSRYKWGYYTMGCVAMLWVFWNVFTGIKVSGNIGPDVRKSYTLLAVWLMIIWLNYPICWGLAEGGNRITVVGEMVYYGVLDLLAKPVFAAISLAVHSKIELSRLGLNNEPRMGQIALTNGNTVVEKRHGQRGIEGGAGVDDYGAPAGAGTGHVQQGAANV</sequence>
<dbReference type="SUPFAM" id="SSF81321">
    <property type="entry name" value="Family A G protein-coupled receptor-like"/>
    <property type="match status" value="1"/>
</dbReference>
<accession>A0A0E9ND03</accession>